<organism evidence="2 3">
    <name type="scientific">Emcibacter nanhaiensis</name>
    <dbReference type="NCBI Taxonomy" id="1505037"/>
    <lineage>
        <taxon>Bacteria</taxon>
        <taxon>Pseudomonadati</taxon>
        <taxon>Pseudomonadota</taxon>
        <taxon>Alphaproteobacteria</taxon>
        <taxon>Emcibacterales</taxon>
        <taxon>Emcibacteraceae</taxon>
        <taxon>Emcibacter</taxon>
    </lineage>
</organism>
<comment type="caution">
    <text evidence="2">The sequence shown here is derived from an EMBL/GenBank/DDBJ whole genome shotgun (WGS) entry which is preliminary data.</text>
</comment>
<feature type="chain" id="PRO_5021457281" evidence="1">
    <location>
        <begin position="22"/>
        <end position="139"/>
    </location>
</feature>
<dbReference type="InterPro" id="IPR019225">
    <property type="entry name" value="DUF2155"/>
</dbReference>
<dbReference type="OrthoDB" id="9810376at2"/>
<dbReference type="EMBL" id="VFIY01000004">
    <property type="protein sequence ID" value="TPD63099.1"/>
    <property type="molecule type" value="Genomic_DNA"/>
</dbReference>
<evidence type="ECO:0000256" key="1">
    <source>
        <dbReference type="SAM" id="SignalP"/>
    </source>
</evidence>
<feature type="signal peptide" evidence="1">
    <location>
        <begin position="1"/>
        <end position="21"/>
    </location>
</feature>
<gene>
    <name evidence="2" type="ORF">FIV46_03185</name>
</gene>
<dbReference type="RefSeq" id="WP_139938349.1">
    <property type="nucleotide sequence ID" value="NZ_JBHSYP010000022.1"/>
</dbReference>
<dbReference type="Pfam" id="PF09923">
    <property type="entry name" value="DUF2155"/>
    <property type="match status" value="1"/>
</dbReference>
<dbReference type="AlphaFoldDB" id="A0A501PRE9"/>
<protein>
    <submittedName>
        <fullName evidence="2">DUF2155 domain-containing protein</fullName>
    </submittedName>
</protein>
<evidence type="ECO:0000313" key="3">
    <source>
        <dbReference type="Proteomes" id="UP000319148"/>
    </source>
</evidence>
<proteinExistence type="predicted"/>
<reference evidence="3" key="1">
    <citation type="submission" date="2019-06" db="EMBL/GenBank/DDBJ databases">
        <title>The complete genome of Emcibacter congregatus ZYLT.</title>
        <authorList>
            <person name="Zhao Z."/>
        </authorList>
    </citation>
    <scope>NUCLEOTIDE SEQUENCE [LARGE SCALE GENOMIC DNA]</scope>
    <source>
        <strain evidence="3">MCCC 1A06723</strain>
    </source>
</reference>
<accession>A0A501PRE9</accession>
<keyword evidence="3" id="KW-1185">Reference proteome</keyword>
<dbReference type="Proteomes" id="UP000319148">
    <property type="component" value="Unassembled WGS sequence"/>
</dbReference>
<keyword evidence="1" id="KW-0732">Signal</keyword>
<evidence type="ECO:0000313" key="2">
    <source>
        <dbReference type="EMBL" id="TPD63099.1"/>
    </source>
</evidence>
<name>A0A501PRE9_9PROT</name>
<sequence length="139" mass="15218">MRKLLLLSVLLQSIWTSAVWADEISDNSEDGKVAVVVLGALDKITARLSTIEARQDEPVRFGTLEIVMRHCRSNPPEETPESVAFLEITDVGQGKERNKVFSGWMFASSPAVSPLEHPVYDIWVTSCKMVSGAASAGNE</sequence>